<reference evidence="3" key="1">
    <citation type="submission" date="2020-10" db="EMBL/GenBank/DDBJ databases">
        <authorList>
            <person name="Han B."/>
            <person name="Lu T."/>
            <person name="Zhao Q."/>
            <person name="Huang X."/>
            <person name="Zhao Y."/>
        </authorList>
    </citation>
    <scope>NUCLEOTIDE SEQUENCE</scope>
</reference>
<dbReference type="InterPro" id="IPR001810">
    <property type="entry name" value="F-box_dom"/>
</dbReference>
<dbReference type="PANTHER" id="PTHR35546">
    <property type="entry name" value="F-BOX PROTEIN INTERACTION DOMAIN PROTEIN-RELATED"/>
    <property type="match status" value="1"/>
</dbReference>
<evidence type="ECO:0000256" key="1">
    <source>
        <dbReference type="SAM" id="MobiDB-lite"/>
    </source>
</evidence>
<evidence type="ECO:0000259" key="2">
    <source>
        <dbReference type="PROSITE" id="PS50181"/>
    </source>
</evidence>
<dbReference type="PROSITE" id="PS50181">
    <property type="entry name" value="FBOX"/>
    <property type="match status" value="1"/>
</dbReference>
<dbReference type="SMART" id="SM00256">
    <property type="entry name" value="FBOX"/>
    <property type="match status" value="1"/>
</dbReference>
<evidence type="ECO:0000313" key="4">
    <source>
        <dbReference type="Proteomes" id="UP000604825"/>
    </source>
</evidence>
<dbReference type="Pfam" id="PF00646">
    <property type="entry name" value="F-box"/>
    <property type="match status" value="1"/>
</dbReference>
<dbReference type="EMBL" id="CAJGYO010000003">
    <property type="protein sequence ID" value="CAD6220255.1"/>
    <property type="molecule type" value="Genomic_DNA"/>
</dbReference>
<protein>
    <recommendedName>
        <fullName evidence="2">F-box domain-containing protein</fullName>
    </recommendedName>
</protein>
<keyword evidence="4" id="KW-1185">Reference proteome</keyword>
<dbReference type="OrthoDB" id="689153at2759"/>
<gene>
    <name evidence="3" type="ORF">NCGR_LOCUS13803</name>
</gene>
<dbReference type="Gene3D" id="1.20.1280.50">
    <property type="match status" value="1"/>
</dbReference>
<feature type="compositionally biased region" description="Basic residues" evidence="1">
    <location>
        <begin position="15"/>
        <end position="25"/>
    </location>
</feature>
<organism evidence="3 4">
    <name type="scientific">Miscanthus lutarioriparius</name>
    <dbReference type="NCBI Taxonomy" id="422564"/>
    <lineage>
        <taxon>Eukaryota</taxon>
        <taxon>Viridiplantae</taxon>
        <taxon>Streptophyta</taxon>
        <taxon>Embryophyta</taxon>
        <taxon>Tracheophyta</taxon>
        <taxon>Spermatophyta</taxon>
        <taxon>Magnoliopsida</taxon>
        <taxon>Liliopsida</taxon>
        <taxon>Poales</taxon>
        <taxon>Poaceae</taxon>
        <taxon>PACMAD clade</taxon>
        <taxon>Panicoideae</taxon>
        <taxon>Andropogonodae</taxon>
        <taxon>Andropogoneae</taxon>
        <taxon>Saccharinae</taxon>
        <taxon>Miscanthus</taxon>
    </lineage>
</organism>
<dbReference type="InterPro" id="IPR056592">
    <property type="entry name" value="Beta-prop_At3g26010-like"/>
</dbReference>
<dbReference type="SUPFAM" id="SSF81383">
    <property type="entry name" value="F-box domain"/>
    <property type="match status" value="1"/>
</dbReference>
<feature type="domain" description="F-box" evidence="2">
    <location>
        <begin position="42"/>
        <end position="88"/>
    </location>
</feature>
<dbReference type="Pfam" id="PF24750">
    <property type="entry name" value="b-prop_At3g26010-like"/>
    <property type="match status" value="1"/>
</dbReference>
<name>A0A811NDS6_9POAL</name>
<dbReference type="PANTHER" id="PTHR35546:SF24">
    <property type="entry name" value="F-BOX DOMAIN-CONTAINING PROTEIN"/>
    <property type="match status" value="1"/>
</dbReference>
<dbReference type="InterPro" id="IPR036047">
    <property type="entry name" value="F-box-like_dom_sf"/>
</dbReference>
<evidence type="ECO:0000313" key="3">
    <source>
        <dbReference type="EMBL" id="CAD6220255.1"/>
    </source>
</evidence>
<feature type="region of interest" description="Disordered" evidence="1">
    <location>
        <begin position="1"/>
        <end position="25"/>
    </location>
</feature>
<dbReference type="Proteomes" id="UP000604825">
    <property type="component" value="Unassembled WGS sequence"/>
</dbReference>
<accession>A0A811NDS6</accession>
<comment type="caution">
    <text evidence="3">The sequence shown here is derived from an EMBL/GenBank/DDBJ whole genome shotgun (WGS) entry which is preliminary data.</text>
</comment>
<dbReference type="InterPro" id="IPR055290">
    <property type="entry name" value="At3g26010-like"/>
</dbReference>
<dbReference type="AlphaFoldDB" id="A0A811NDS6"/>
<dbReference type="CDD" id="cd22157">
    <property type="entry name" value="F-box_AtFBW1-like"/>
    <property type="match status" value="1"/>
</dbReference>
<sequence>MKRCQHGQPQGAVVGRRKRKGRRRRRQKIEALGGMDCSKGSAGAVAGLPEDPLVEILSHVPAKSVCRFRCVSKAWRDLIDDPLNRRKLPQTMEGFFVVDEPMRSVDGDVGHLYFINFLARPVPLDIDRCFSFLTKLPEIEALVYGDSCNGLLLLEHSWKRQPVDTLGGYIVCNPATKHWATVPPCGYCQPSTPNSSRNTFLAFDPAVSPHFHLIQFWKLAWDAYSSVHAYSSETGLWSHDQTDLDEQGQLEGWHHQGGPNQVSPQRAFVNGILHLIVLDMGQPQMVAVDVQGKTKKIITMPAVAEGSLGLKVYSNIKSLNHFFVIYVAGQ</sequence>
<proteinExistence type="predicted"/>